<evidence type="ECO:0000313" key="1">
    <source>
        <dbReference type="EMBL" id="KAJ8736715.1"/>
    </source>
</evidence>
<dbReference type="EMBL" id="CM056778">
    <property type="protein sequence ID" value="KAJ8736715.1"/>
    <property type="molecule type" value="Genomic_DNA"/>
</dbReference>
<comment type="caution">
    <text evidence="1">The sequence shown here is derived from an EMBL/GenBank/DDBJ whole genome shotgun (WGS) entry which is preliminary data.</text>
</comment>
<keyword evidence="2" id="KW-1185">Reference proteome</keyword>
<reference evidence="1" key="1">
    <citation type="submission" date="2023-03" db="EMBL/GenBank/DDBJ databases">
        <title>Chromosome-level genomes of two armyworms, Mythimna separata and Mythimna loreyi, provide insights into the biosynthesis and reception of sex pheromones.</title>
        <authorList>
            <person name="Zhao H."/>
        </authorList>
    </citation>
    <scope>NUCLEOTIDE SEQUENCE</scope>
    <source>
        <strain evidence="1">BeijingLab</strain>
    </source>
</reference>
<name>A0ACC2RBY8_9NEOP</name>
<evidence type="ECO:0000313" key="2">
    <source>
        <dbReference type="Proteomes" id="UP001231649"/>
    </source>
</evidence>
<protein>
    <submittedName>
        <fullName evidence="1">Uncharacterized protein</fullName>
    </submittedName>
</protein>
<sequence>MLTLPSIYVLDIYVFVFKNIDKFTRVEDTHNVNTRHKKRLCAPFSRTKTLSGSPYYMAVKIYNKLPNTFKTEKSPTLFQKKIKQYLIEKCFYSVKEYLEFCPK</sequence>
<dbReference type="Proteomes" id="UP001231649">
    <property type="component" value="Chromosome 2"/>
</dbReference>
<gene>
    <name evidence="1" type="ORF">PYW08_007371</name>
</gene>
<proteinExistence type="predicted"/>
<organism evidence="1 2">
    <name type="scientific">Mythimna loreyi</name>
    <dbReference type="NCBI Taxonomy" id="667449"/>
    <lineage>
        <taxon>Eukaryota</taxon>
        <taxon>Metazoa</taxon>
        <taxon>Ecdysozoa</taxon>
        <taxon>Arthropoda</taxon>
        <taxon>Hexapoda</taxon>
        <taxon>Insecta</taxon>
        <taxon>Pterygota</taxon>
        <taxon>Neoptera</taxon>
        <taxon>Endopterygota</taxon>
        <taxon>Lepidoptera</taxon>
        <taxon>Glossata</taxon>
        <taxon>Ditrysia</taxon>
        <taxon>Noctuoidea</taxon>
        <taxon>Noctuidae</taxon>
        <taxon>Noctuinae</taxon>
        <taxon>Hadenini</taxon>
        <taxon>Mythimna</taxon>
    </lineage>
</organism>
<accession>A0ACC2RBY8</accession>